<keyword evidence="7" id="KW-1185">Reference proteome</keyword>
<dbReference type="GO" id="GO:0000932">
    <property type="term" value="C:P-body"/>
    <property type="evidence" value="ECO:0007669"/>
    <property type="project" value="TreeGrafter"/>
</dbReference>
<feature type="region of interest" description="Disordered" evidence="5">
    <location>
        <begin position="384"/>
        <end position="601"/>
    </location>
</feature>
<feature type="compositionally biased region" description="Low complexity" evidence="5">
    <location>
        <begin position="438"/>
        <end position="470"/>
    </location>
</feature>
<dbReference type="PANTHER" id="PTHR16290:SF0">
    <property type="entry name" value="DECAPPING PROTEIN 1, ISOFORM A"/>
    <property type="match status" value="1"/>
</dbReference>
<feature type="compositionally biased region" description="Polar residues" evidence="5">
    <location>
        <begin position="215"/>
        <end position="234"/>
    </location>
</feature>
<name>A0A0C9SL09_PLICR</name>
<comment type="subcellular location">
    <subcellularLocation>
        <location evidence="1">Cytoplasm</location>
    </subcellularLocation>
</comment>
<dbReference type="GO" id="GO:0031087">
    <property type="term" value="P:deadenylation-independent decapping of nuclear-transcribed mRNA"/>
    <property type="evidence" value="ECO:0007669"/>
    <property type="project" value="TreeGrafter"/>
</dbReference>
<feature type="compositionally biased region" description="Low complexity" evidence="5">
    <location>
        <begin position="385"/>
        <end position="396"/>
    </location>
</feature>
<feature type="region of interest" description="Disordered" evidence="5">
    <location>
        <begin position="300"/>
        <end position="335"/>
    </location>
</feature>
<dbReference type="GO" id="GO:0006397">
    <property type="term" value="P:mRNA processing"/>
    <property type="evidence" value="ECO:0007669"/>
    <property type="project" value="UniProtKB-KW"/>
</dbReference>
<feature type="region of interest" description="Disordered" evidence="5">
    <location>
        <begin position="349"/>
        <end position="371"/>
    </location>
</feature>
<dbReference type="AlphaFoldDB" id="A0A0C9SL09"/>
<organism evidence="6 7">
    <name type="scientific">Plicaturopsis crispa FD-325 SS-3</name>
    <dbReference type="NCBI Taxonomy" id="944288"/>
    <lineage>
        <taxon>Eukaryota</taxon>
        <taxon>Fungi</taxon>
        <taxon>Dikarya</taxon>
        <taxon>Basidiomycota</taxon>
        <taxon>Agaricomycotina</taxon>
        <taxon>Agaricomycetes</taxon>
        <taxon>Agaricomycetidae</taxon>
        <taxon>Amylocorticiales</taxon>
        <taxon>Amylocorticiaceae</taxon>
        <taxon>Plicatura</taxon>
        <taxon>Plicaturopsis crispa</taxon>
    </lineage>
</organism>
<dbReference type="Proteomes" id="UP000053263">
    <property type="component" value="Unassembled WGS sequence"/>
</dbReference>
<dbReference type="Pfam" id="PF06058">
    <property type="entry name" value="DCP1"/>
    <property type="match status" value="1"/>
</dbReference>
<protein>
    <submittedName>
        <fullName evidence="6">Uncharacterized protein</fullName>
    </submittedName>
</protein>
<dbReference type="InterPro" id="IPR011993">
    <property type="entry name" value="PH-like_dom_sf"/>
</dbReference>
<evidence type="ECO:0000256" key="2">
    <source>
        <dbReference type="ARBA" id="ARBA00008778"/>
    </source>
</evidence>
<dbReference type="SUPFAM" id="SSF50729">
    <property type="entry name" value="PH domain-like"/>
    <property type="match status" value="1"/>
</dbReference>
<feature type="compositionally biased region" description="Acidic residues" evidence="5">
    <location>
        <begin position="195"/>
        <end position="211"/>
    </location>
</feature>
<evidence type="ECO:0000256" key="3">
    <source>
        <dbReference type="ARBA" id="ARBA00022490"/>
    </source>
</evidence>
<evidence type="ECO:0000256" key="5">
    <source>
        <dbReference type="SAM" id="MobiDB-lite"/>
    </source>
</evidence>
<evidence type="ECO:0000256" key="1">
    <source>
        <dbReference type="ARBA" id="ARBA00004496"/>
    </source>
</evidence>
<dbReference type="CDD" id="cd09804">
    <property type="entry name" value="Dcp1"/>
    <property type="match status" value="1"/>
</dbReference>
<reference evidence="6 7" key="1">
    <citation type="submission" date="2014-06" db="EMBL/GenBank/DDBJ databases">
        <title>Evolutionary Origins and Diversification of the Mycorrhizal Mutualists.</title>
        <authorList>
            <consortium name="DOE Joint Genome Institute"/>
            <consortium name="Mycorrhizal Genomics Consortium"/>
            <person name="Kohler A."/>
            <person name="Kuo A."/>
            <person name="Nagy L.G."/>
            <person name="Floudas D."/>
            <person name="Copeland A."/>
            <person name="Barry K.W."/>
            <person name="Cichocki N."/>
            <person name="Veneault-Fourrey C."/>
            <person name="LaButti K."/>
            <person name="Lindquist E.A."/>
            <person name="Lipzen A."/>
            <person name="Lundell T."/>
            <person name="Morin E."/>
            <person name="Murat C."/>
            <person name="Riley R."/>
            <person name="Ohm R."/>
            <person name="Sun H."/>
            <person name="Tunlid A."/>
            <person name="Henrissat B."/>
            <person name="Grigoriev I.V."/>
            <person name="Hibbett D.S."/>
            <person name="Martin F."/>
        </authorList>
    </citation>
    <scope>NUCLEOTIDE SEQUENCE [LARGE SCALE GENOMIC DNA]</scope>
    <source>
        <strain evidence="6 7">FD-325 SS-3</strain>
    </source>
</reference>
<evidence type="ECO:0000256" key="4">
    <source>
        <dbReference type="ARBA" id="ARBA00022664"/>
    </source>
</evidence>
<dbReference type="GO" id="GO:0008047">
    <property type="term" value="F:enzyme activator activity"/>
    <property type="evidence" value="ECO:0007669"/>
    <property type="project" value="InterPro"/>
</dbReference>
<keyword evidence="4" id="KW-0507">mRNA processing</keyword>
<evidence type="ECO:0000313" key="7">
    <source>
        <dbReference type="Proteomes" id="UP000053263"/>
    </source>
</evidence>
<dbReference type="GO" id="GO:0000290">
    <property type="term" value="P:deadenylation-dependent decapping of nuclear-transcribed mRNA"/>
    <property type="evidence" value="ECO:0007669"/>
    <property type="project" value="InterPro"/>
</dbReference>
<feature type="compositionally biased region" description="Polar residues" evidence="5">
    <location>
        <begin position="578"/>
        <end position="597"/>
    </location>
</feature>
<dbReference type="PANTHER" id="PTHR16290">
    <property type="entry name" value="TRANSCRIPTION FACTOR SMIF DECAPPING ENZYME DCP1"/>
    <property type="match status" value="1"/>
</dbReference>
<keyword evidence="3" id="KW-0963">Cytoplasm</keyword>
<comment type="similarity">
    <text evidence="2">Belongs to the DCP1 family.</text>
</comment>
<feature type="compositionally biased region" description="Polar residues" evidence="5">
    <location>
        <begin position="315"/>
        <end position="329"/>
    </location>
</feature>
<dbReference type="GO" id="GO:0003729">
    <property type="term" value="F:mRNA binding"/>
    <property type="evidence" value="ECO:0007669"/>
    <property type="project" value="TreeGrafter"/>
</dbReference>
<gene>
    <name evidence="6" type="ORF">PLICRDRAFT_57628</name>
</gene>
<feature type="compositionally biased region" description="Basic and acidic residues" evidence="5">
    <location>
        <begin position="532"/>
        <end position="549"/>
    </location>
</feature>
<dbReference type="Gene3D" id="2.30.29.30">
    <property type="entry name" value="Pleckstrin-homology domain (PH domain)/Phosphotyrosine-binding domain (PTB)"/>
    <property type="match status" value="1"/>
</dbReference>
<feature type="region of interest" description="Disordered" evidence="5">
    <location>
        <begin position="174"/>
        <end position="234"/>
    </location>
</feature>
<dbReference type="InterPro" id="IPR010334">
    <property type="entry name" value="Dcp1"/>
</dbReference>
<sequence>MGMSPASRYNHNLKVLRRRDPSIVSIFDQFSHVCVYHHNGSKWEKQGFEGSMFLYERESYPPYGFYILNRMGMDDYIQRLYPEDEINIHGSYLMVRTYPDFTRERLERAAALGPPTPGDKFSERYIIPNLEDLTREMKGRQQTRALWMFARDAREPIMDVMERLHSYIKRNEPYPERFRYGPHRPPPYESRSNSEAEETSSYEEDSSDAEYMDVSNGSHSYRSPPSTSVPLQIESSSGQIDELFARLTPREEPLVEESPPTTTSNLSIDELFAAMSHPPSERPAPDPQPRGLALLDTLFASATPPPSAGAGAHQGFTNLPSSRPPSTHIISPKPIPQVLTQDVISSLLGLPSHRDHDSDSDIGSGYSESSTVLDDDADMELQAAGSSSGLPLLSLPVDEHEGESNAAGRTFGDVTPRASHRSRLHALEDAPYTKSTLSPPSSSSAHLSPSSSSHLSPLSSSSHLSSSHSAFAADASLWPYPRAPLDSDSHPSQDTQPDDLVELDFSDTSALSDPAKFAAKAGRGRKGGRKGRREEARERRERREQRAVENGDGVSPSANDLPAPGPSNVPASAAPATNGKSRANGHSNGHGNDTLLDQESPLDHDSARDALVTTFGEHKGHLRGMARNEFVREVLTLIHTDKAFVEALWQDYMARLG</sequence>
<feature type="compositionally biased region" description="Acidic residues" evidence="5">
    <location>
        <begin position="496"/>
        <end position="505"/>
    </location>
</feature>
<proteinExistence type="inferred from homology"/>
<dbReference type="EMBL" id="KN832570">
    <property type="protein sequence ID" value="KII84666.1"/>
    <property type="molecule type" value="Genomic_DNA"/>
</dbReference>
<evidence type="ECO:0000313" key="6">
    <source>
        <dbReference type="EMBL" id="KII84666.1"/>
    </source>
</evidence>
<dbReference type="HOGENOM" id="CLU_013362_0_0_1"/>
<accession>A0A0C9SL09</accession>
<feature type="compositionally biased region" description="Basic residues" evidence="5">
    <location>
        <begin position="522"/>
        <end position="531"/>
    </location>
</feature>
<dbReference type="OrthoDB" id="440673at2759"/>